<keyword evidence="1" id="KW-0813">Transport</keyword>
<keyword evidence="1" id="KW-0406">Ion transport</keyword>
<dbReference type="SUPFAM" id="SSF51206">
    <property type="entry name" value="cAMP-binding domain-like"/>
    <property type="match status" value="1"/>
</dbReference>
<accession>B0CE34</accession>
<dbReference type="Gene3D" id="2.60.120.10">
    <property type="entry name" value="Jelly Rolls"/>
    <property type="match status" value="1"/>
</dbReference>
<organism evidence="3 4">
    <name type="scientific">Acaryochloris marina (strain MBIC 11017)</name>
    <dbReference type="NCBI Taxonomy" id="329726"/>
    <lineage>
        <taxon>Bacteria</taxon>
        <taxon>Bacillati</taxon>
        <taxon>Cyanobacteriota</taxon>
        <taxon>Cyanophyceae</taxon>
        <taxon>Acaryochloridales</taxon>
        <taxon>Acaryochloridaceae</taxon>
        <taxon>Acaryochloris</taxon>
    </lineage>
</organism>
<keyword evidence="4" id="KW-1185">Reference proteome</keyword>
<evidence type="ECO:0000313" key="4">
    <source>
        <dbReference type="Proteomes" id="UP000000268"/>
    </source>
</evidence>
<dbReference type="STRING" id="329726.AM1_5554"/>
<dbReference type="PANTHER" id="PTHR45638">
    <property type="entry name" value="CYCLIC NUCLEOTIDE-GATED CATION CHANNEL SUBUNIT A"/>
    <property type="match status" value="1"/>
</dbReference>
<protein>
    <submittedName>
        <fullName evidence="3">Cyclic nucleotide-binding domain protein</fullName>
    </submittedName>
</protein>
<dbReference type="GO" id="GO:0005221">
    <property type="term" value="F:intracellularly cyclic nucleotide-activated monoatomic cation channel activity"/>
    <property type="evidence" value="ECO:0007669"/>
    <property type="project" value="InterPro"/>
</dbReference>
<dbReference type="eggNOG" id="COG0664">
    <property type="taxonomic scope" value="Bacteria"/>
</dbReference>
<dbReference type="InterPro" id="IPR018490">
    <property type="entry name" value="cNMP-bd_dom_sf"/>
</dbReference>
<name>B0CE34_ACAM1</name>
<proteinExistence type="predicted"/>
<sequence>MFSQTSSTVVNRLAFLRTTDFLQHIENEAFLECLAADMEERTFEENQAILHKGDRERLIFFIVEGKVKIHVDDIKMAELSRGAHFGDINLFDSQPASATITTIEASKCLVLHQSKLQAALQKHAESKAELVASLYQRQQKAQTSTFQQNALQNWCTRIQNPSWAY</sequence>
<evidence type="ECO:0000256" key="1">
    <source>
        <dbReference type="ARBA" id="ARBA00023286"/>
    </source>
</evidence>
<dbReference type="Proteomes" id="UP000000268">
    <property type="component" value="Chromosome"/>
</dbReference>
<gene>
    <name evidence="3" type="ordered locus">AM1_5554</name>
</gene>
<dbReference type="PANTHER" id="PTHR45638:SF11">
    <property type="entry name" value="CYCLIC NUCLEOTIDE-GATED CATION CHANNEL SUBUNIT A"/>
    <property type="match status" value="1"/>
</dbReference>
<dbReference type="InterPro" id="IPR000595">
    <property type="entry name" value="cNMP-bd_dom"/>
</dbReference>
<dbReference type="HOGENOM" id="CLU_075053_16_5_3"/>
<dbReference type="KEGG" id="amr:AM1_5554"/>
<dbReference type="RefSeq" id="WP_012165732.1">
    <property type="nucleotide sequence ID" value="NC_009925.1"/>
</dbReference>
<dbReference type="GO" id="GO:0044877">
    <property type="term" value="F:protein-containing complex binding"/>
    <property type="evidence" value="ECO:0007669"/>
    <property type="project" value="TreeGrafter"/>
</dbReference>
<reference evidence="3 4" key="1">
    <citation type="journal article" date="2008" name="Proc. Natl. Acad. Sci. U.S.A.">
        <title>Niche adaptation and genome expansion in the chlorophyll d-producing cyanobacterium Acaryochloris marina.</title>
        <authorList>
            <person name="Swingley W.D."/>
            <person name="Chen M."/>
            <person name="Cheung P.C."/>
            <person name="Conrad A.L."/>
            <person name="Dejesa L.C."/>
            <person name="Hao J."/>
            <person name="Honchak B.M."/>
            <person name="Karbach L.E."/>
            <person name="Kurdoglu A."/>
            <person name="Lahiri S."/>
            <person name="Mastrian S.D."/>
            <person name="Miyashita H."/>
            <person name="Page L."/>
            <person name="Ramakrishna P."/>
            <person name="Satoh S."/>
            <person name="Sattley W.M."/>
            <person name="Shimada Y."/>
            <person name="Taylor H.L."/>
            <person name="Tomo T."/>
            <person name="Tsuchiya T."/>
            <person name="Wang Z.T."/>
            <person name="Raymond J."/>
            <person name="Mimuro M."/>
            <person name="Blankenship R.E."/>
            <person name="Touchman J.W."/>
        </authorList>
    </citation>
    <scope>NUCLEOTIDE SEQUENCE [LARGE SCALE GENOMIC DNA]</scope>
    <source>
        <strain evidence="4">MBIC 11017</strain>
    </source>
</reference>
<dbReference type="CDD" id="cd00038">
    <property type="entry name" value="CAP_ED"/>
    <property type="match status" value="1"/>
</dbReference>
<dbReference type="PROSITE" id="PS50042">
    <property type="entry name" value="CNMP_BINDING_3"/>
    <property type="match status" value="1"/>
</dbReference>
<dbReference type="InterPro" id="IPR050866">
    <property type="entry name" value="CNG_cation_channel"/>
</dbReference>
<dbReference type="AlphaFoldDB" id="B0CE34"/>
<feature type="domain" description="Cyclic nucleotide-binding" evidence="2">
    <location>
        <begin position="34"/>
        <end position="137"/>
    </location>
</feature>
<evidence type="ECO:0000259" key="2">
    <source>
        <dbReference type="PROSITE" id="PS50042"/>
    </source>
</evidence>
<dbReference type="SMART" id="SM00100">
    <property type="entry name" value="cNMP"/>
    <property type="match status" value="1"/>
</dbReference>
<dbReference type="Pfam" id="PF00027">
    <property type="entry name" value="cNMP_binding"/>
    <property type="match status" value="1"/>
</dbReference>
<dbReference type="InterPro" id="IPR014710">
    <property type="entry name" value="RmlC-like_jellyroll"/>
</dbReference>
<evidence type="ECO:0000313" key="3">
    <source>
        <dbReference type="EMBL" id="ABW30508.1"/>
    </source>
</evidence>
<dbReference type="EMBL" id="CP000828">
    <property type="protein sequence ID" value="ABW30508.1"/>
    <property type="molecule type" value="Genomic_DNA"/>
</dbReference>
<keyword evidence="1" id="KW-0407">Ion channel</keyword>
<dbReference type="OrthoDB" id="453310at2"/>
<keyword evidence="1" id="KW-1071">Ligand-gated ion channel</keyword>